<protein>
    <submittedName>
        <fullName evidence="1">Uncharacterized protein</fullName>
    </submittedName>
</protein>
<gene>
    <name evidence="1" type="ORF">BCY88_12890</name>
</gene>
<name>A0A3R7GMF8_9BURK</name>
<evidence type="ECO:0000313" key="2">
    <source>
        <dbReference type="Proteomes" id="UP000283709"/>
    </source>
</evidence>
<dbReference type="EMBL" id="MCAS01000068">
    <property type="protein sequence ID" value="RKF30724.1"/>
    <property type="molecule type" value="Genomic_DNA"/>
</dbReference>
<reference evidence="1 2" key="1">
    <citation type="submission" date="2016-07" db="EMBL/GenBank/DDBJ databases">
        <title>Genome analysis of Burkholderia fungorum ES3-20.</title>
        <authorList>
            <person name="Xu D."/>
            <person name="Yao R."/>
            <person name="Zheng S."/>
        </authorList>
    </citation>
    <scope>NUCLEOTIDE SEQUENCE [LARGE SCALE GENOMIC DNA]</scope>
    <source>
        <strain evidence="1 2">ES3-20</strain>
    </source>
</reference>
<dbReference type="Proteomes" id="UP000283709">
    <property type="component" value="Unassembled WGS sequence"/>
</dbReference>
<sequence>MTLDISEAYPVLVAMMKDGISFIETHYDLGSEEALLKALPPVYTTRHENLPYDQMEQQKGVQVCLAHTLFGDFEFVERYLSDEFRTIFPKRTDELKKIVDALPRLKKLDCENG</sequence>
<comment type="caution">
    <text evidence="1">The sequence shown here is derived from an EMBL/GenBank/DDBJ whole genome shotgun (WGS) entry which is preliminary data.</text>
</comment>
<organism evidence="1 2">
    <name type="scientific">Paraburkholderia fungorum</name>
    <dbReference type="NCBI Taxonomy" id="134537"/>
    <lineage>
        <taxon>Bacteria</taxon>
        <taxon>Pseudomonadati</taxon>
        <taxon>Pseudomonadota</taxon>
        <taxon>Betaproteobacteria</taxon>
        <taxon>Burkholderiales</taxon>
        <taxon>Burkholderiaceae</taxon>
        <taxon>Paraburkholderia</taxon>
    </lineage>
</organism>
<accession>A0A3R7GMF8</accession>
<evidence type="ECO:0000313" key="1">
    <source>
        <dbReference type="EMBL" id="RKF30724.1"/>
    </source>
</evidence>
<proteinExistence type="predicted"/>
<dbReference type="AlphaFoldDB" id="A0A3R7GMF8"/>